<evidence type="ECO:0000313" key="3">
    <source>
        <dbReference type="Proteomes" id="UP001221898"/>
    </source>
</evidence>
<feature type="compositionally biased region" description="Polar residues" evidence="1">
    <location>
        <begin position="67"/>
        <end position="76"/>
    </location>
</feature>
<dbReference type="AlphaFoldDB" id="A0AAD7SHK4"/>
<evidence type="ECO:0000313" key="2">
    <source>
        <dbReference type="EMBL" id="KAJ8402695.1"/>
    </source>
</evidence>
<dbReference type="Proteomes" id="UP001221898">
    <property type="component" value="Unassembled WGS sequence"/>
</dbReference>
<gene>
    <name evidence="2" type="ORF">AAFF_G00363670</name>
</gene>
<evidence type="ECO:0000256" key="1">
    <source>
        <dbReference type="SAM" id="MobiDB-lite"/>
    </source>
</evidence>
<dbReference type="EMBL" id="JAINUG010000062">
    <property type="protein sequence ID" value="KAJ8402695.1"/>
    <property type="molecule type" value="Genomic_DNA"/>
</dbReference>
<feature type="region of interest" description="Disordered" evidence="1">
    <location>
        <begin position="57"/>
        <end position="78"/>
    </location>
</feature>
<organism evidence="2 3">
    <name type="scientific">Aldrovandia affinis</name>
    <dbReference type="NCBI Taxonomy" id="143900"/>
    <lineage>
        <taxon>Eukaryota</taxon>
        <taxon>Metazoa</taxon>
        <taxon>Chordata</taxon>
        <taxon>Craniata</taxon>
        <taxon>Vertebrata</taxon>
        <taxon>Euteleostomi</taxon>
        <taxon>Actinopterygii</taxon>
        <taxon>Neopterygii</taxon>
        <taxon>Teleostei</taxon>
        <taxon>Notacanthiformes</taxon>
        <taxon>Halosauridae</taxon>
        <taxon>Aldrovandia</taxon>
    </lineage>
</organism>
<protein>
    <submittedName>
        <fullName evidence="2">Uncharacterized protein</fullName>
    </submittedName>
</protein>
<accession>A0AAD7SHK4</accession>
<name>A0AAD7SHK4_9TELE</name>
<reference evidence="2" key="1">
    <citation type="journal article" date="2023" name="Science">
        <title>Genome structures resolve the early diversification of teleost fishes.</title>
        <authorList>
            <person name="Parey E."/>
            <person name="Louis A."/>
            <person name="Montfort J."/>
            <person name="Bouchez O."/>
            <person name="Roques C."/>
            <person name="Iampietro C."/>
            <person name="Lluch J."/>
            <person name="Castinel A."/>
            <person name="Donnadieu C."/>
            <person name="Desvignes T."/>
            <person name="Floi Bucao C."/>
            <person name="Jouanno E."/>
            <person name="Wen M."/>
            <person name="Mejri S."/>
            <person name="Dirks R."/>
            <person name="Jansen H."/>
            <person name="Henkel C."/>
            <person name="Chen W.J."/>
            <person name="Zahm M."/>
            <person name="Cabau C."/>
            <person name="Klopp C."/>
            <person name="Thompson A.W."/>
            <person name="Robinson-Rechavi M."/>
            <person name="Braasch I."/>
            <person name="Lecointre G."/>
            <person name="Bobe J."/>
            <person name="Postlethwait J.H."/>
            <person name="Berthelot C."/>
            <person name="Roest Crollius H."/>
            <person name="Guiguen Y."/>
        </authorList>
    </citation>
    <scope>NUCLEOTIDE SEQUENCE</scope>
    <source>
        <strain evidence="2">NC1722</strain>
    </source>
</reference>
<proteinExistence type="predicted"/>
<keyword evidence="3" id="KW-1185">Reference proteome</keyword>
<comment type="caution">
    <text evidence="2">The sequence shown here is derived from an EMBL/GenBank/DDBJ whole genome shotgun (WGS) entry which is preliminary data.</text>
</comment>
<feature type="region of interest" description="Disordered" evidence="1">
    <location>
        <begin position="29"/>
        <end position="48"/>
    </location>
</feature>
<sequence>MQGPASITGRGPVSESFDFAETPPRSCLAAGRTGLGGDGTRAAPGAAEARRHLRRVGGTEGPRAFESPQTSLSDISTGGRESRVAVELRLSSIVKSAPRNFEAVAGESPGVHISVQTPLFRAALHFDGAAVLNALATGHLRKGSRRAAVNSEMATGRGVEESAHAVYLVLCLRLPLPLPFAFKPASILIEELVLVNSPTPAFTTRAQASLL</sequence>
<feature type="region of interest" description="Disordered" evidence="1">
    <location>
        <begin position="1"/>
        <end position="24"/>
    </location>
</feature>